<dbReference type="Proteomes" id="UP000887580">
    <property type="component" value="Unplaced"/>
</dbReference>
<evidence type="ECO:0000313" key="1">
    <source>
        <dbReference type="Proteomes" id="UP000887580"/>
    </source>
</evidence>
<name>A0AC35FRU0_9BILA</name>
<sequence>DIPNLMKPYYERHNDMFDEVKPDSVLLWFDTGAVKASNDATKTRILFGIISGGFVVSEIVCLLSVRWIFKILRKNVSSFSAQTYKLHRQMTLLLYLQILNPIIFIWFPIGSCIFAVFLKLDFRKNTGIWGLIFMSFYSISNTLLTIGFVSPYRNFTAKYTYGLTMKLPCLKKYSNVIVVVPIESTTGNSYNSRNVRNH</sequence>
<reference evidence="2" key="1">
    <citation type="submission" date="2022-11" db="UniProtKB">
        <authorList>
            <consortium name="WormBaseParasite"/>
        </authorList>
    </citation>
    <scope>IDENTIFICATION</scope>
</reference>
<accession>A0AC35FRU0</accession>
<organism evidence="1 2">
    <name type="scientific">Panagrolaimus sp. PS1159</name>
    <dbReference type="NCBI Taxonomy" id="55785"/>
    <lineage>
        <taxon>Eukaryota</taxon>
        <taxon>Metazoa</taxon>
        <taxon>Ecdysozoa</taxon>
        <taxon>Nematoda</taxon>
        <taxon>Chromadorea</taxon>
        <taxon>Rhabditida</taxon>
        <taxon>Tylenchina</taxon>
        <taxon>Panagrolaimomorpha</taxon>
        <taxon>Panagrolaimoidea</taxon>
        <taxon>Panagrolaimidae</taxon>
        <taxon>Panagrolaimus</taxon>
    </lineage>
</organism>
<dbReference type="WBParaSite" id="PS1159_v2.g2026.t1">
    <property type="protein sequence ID" value="PS1159_v2.g2026.t1"/>
    <property type="gene ID" value="PS1159_v2.g2026"/>
</dbReference>
<protein>
    <submittedName>
        <fullName evidence="2">Uncharacterized protein</fullName>
    </submittedName>
</protein>
<evidence type="ECO:0000313" key="2">
    <source>
        <dbReference type="WBParaSite" id="PS1159_v2.g2026.t1"/>
    </source>
</evidence>
<proteinExistence type="predicted"/>